<feature type="domain" description="Glycosyltransferase 2-like" evidence="1">
    <location>
        <begin position="8"/>
        <end position="124"/>
    </location>
</feature>
<dbReference type="EMBL" id="CP157199">
    <property type="protein sequence ID" value="XBG62014.1"/>
    <property type="molecule type" value="Genomic_DNA"/>
</dbReference>
<protein>
    <submittedName>
        <fullName evidence="2">Glycosyltransferase family 2 protein</fullName>
        <ecNumber evidence="2">2.4.-.-</ecNumber>
    </submittedName>
</protein>
<gene>
    <name evidence="2" type="ORF">ABGB03_03715</name>
</gene>
<dbReference type="SUPFAM" id="SSF53448">
    <property type="entry name" value="Nucleotide-diphospho-sugar transferases"/>
    <property type="match status" value="1"/>
</dbReference>
<dbReference type="CDD" id="cd00761">
    <property type="entry name" value="Glyco_tranf_GTA_type"/>
    <property type="match status" value="1"/>
</dbReference>
<dbReference type="GO" id="GO:0016758">
    <property type="term" value="F:hexosyltransferase activity"/>
    <property type="evidence" value="ECO:0007669"/>
    <property type="project" value="UniProtKB-ARBA"/>
</dbReference>
<dbReference type="EC" id="2.4.-.-" evidence="2"/>
<name>A0AAU7BUL4_9FLAO</name>
<dbReference type="InterPro" id="IPR001173">
    <property type="entry name" value="Glyco_trans_2-like"/>
</dbReference>
<evidence type="ECO:0000259" key="1">
    <source>
        <dbReference type="Pfam" id="PF00535"/>
    </source>
</evidence>
<dbReference type="InterPro" id="IPR029044">
    <property type="entry name" value="Nucleotide-diphossugar_trans"/>
</dbReference>
<organism evidence="2">
    <name type="scientific">Pontimicrobium sp. SW4</name>
    <dbReference type="NCBI Taxonomy" id="3153519"/>
    <lineage>
        <taxon>Bacteria</taxon>
        <taxon>Pseudomonadati</taxon>
        <taxon>Bacteroidota</taxon>
        <taxon>Flavobacteriia</taxon>
        <taxon>Flavobacteriales</taxon>
        <taxon>Flavobacteriaceae</taxon>
        <taxon>Pontimicrobium</taxon>
    </lineage>
</organism>
<dbReference type="PANTHER" id="PTHR22916">
    <property type="entry name" value="GLYCOSYLTRANSFERASE"/>
    <property type="match status" value="1"/>
</dbReference>
<accession>A0AAU7BUL4</accession>
<dbReference type="RefSeq" id="WP_347924936.1">
    <property type="nucleotide sequence ID" value="NZ_CP157199.1"/>
</dbReference>
<dbReference type="PANTHER" id="PTHR22916:SF3">
    <property type="entry name" value="UDP-GLCNAC:BETAGAL BETA-1,3-N-ACETYLGLUCOSAMINYLTRANSFERASE-LIKE PROTEIN 1"/>
    <property type="match status" value="1"/>
</dbReference>
<keyword evidence="2" id="KW-0808">Transferase</keyword>
<keyword evidence="2" id="KW-0328">Glycosyltransferase</keyword>
<reference evidence="2" key="1">
    <citation type="submission" date="2024-05" db="EMBL/GenBank/DDBJ databases">
        <title>Pontimicrobium maritimus sp. nov., isolated form sea water.</title>
        <authorList>
            <person name="Muhammad N."/>
            <person name="Vuong T.Q."/>
            <person name="Han H.L."/>
            <person name="Kim S.-G."/>
        </authorList>
    </citation>
    <scope>NUCLEOTIDE SEQUENCE</scope>
    <source>
        <strain evidence="2">SW4</strain>
    </source>
</reference>
<dbReference type="AlphaFoldDB" id="A0AAU7BUL4"/>
<sequence length="329" mass="38434">MDTNVLISIIIPTYNRASVIKDTLNSLVLQTYTNWECLVVDDGSKDDSIKIIENYAIDDKRFKLLERPKNKPKGANACRNFGLEQAKGDFIGFFDSDDYMCPEYLELQLKNIQATKANYSICKSEWVTRSGKILDGFHGGILESNNRINDYISFKTFWPIHAVMYKSVFLKENELVFDESLQQSQEYDFHVKVMQVDPNYVILPKVLVRVIANEDSISYSKTNAFAKAYSSLRVRYHFLKNKNLKLNHATCVFLLHDIHRIFMQQSMEKNRKASLYAAYYYLKAHFSRKDIFNKYFFKHLPSVLIVSIVYNVFNKGYVFIKKSNTFNYS</sequence>
<proteinExistence type="predicted"/>
<evidence type="ECO:0000313" key="2">
    <source>
        <dbReference type="EMBL" id="XBG62014.1"/>
    </source>
</evidence>
<dbReference type="Pfam" id="PF00535">
    <property type="entry name" value="Glycos_transf_2"/>
    <property type="match status" value="1"/>
</dbReference>
<dbReference type="Gene3D" id="3.90.550.10">
    <property type="entry name" value="Spore Coat Polysaccharide Biosynthesis Protein SpsA, Chain A"/>
    <property type="match status" value="1"/>
</dbReference>